<dbReference type="InterPro" id="IPR011990">
    <property type="entry name" value="TPR-like_helical_dom_sf"/>
</dbReference>
<evidence type="ECO:0000259" key="1">
    <source>
        <dbReference type="Pfam" id="PF17128"/>
    </source>
</evidence>
<dbReference type="RefSeq" id="WP_066738121.1">
    <property type="nucleotide sequence ID" value="NZ_JAJCIQ010000023.1"/>
</dbReference>
<dbReference type="Pfam" id="PF17128">
    <property type="entry name" value="DUF5107"/>
    <property type="match status" value="1"/>
</dbReference>
<dbReference type="InterPro" id="IPR033396">
    <property type="entry name" value="DUF5107"/>
</dbReference>
<comment type="caution">
    <text evidence="2">The sequence shown here is derived from an EMBL/GenBank/DDBJ whole genome shotgun (WGS) entry which is preliminary data.</text>
</comment>
<reference evidence="2 3" key="1">
    <citation type="submission" date="2021-10" db="EMBL/GenBank/DDBJ databases">
        <title>Collection of gut derived symbiotic bacterial strains cultured from healthy donors.</title>
        <authorList>
            <person name="Lin H."/>
            <person name="Littmann E."/>
            <person name="Kohout C."/>
            <person name="Pamer E.G."/>
        </authorList>
    </citation>
    <scope>NUCLEOTIDE SEQUENCE [LARGE SCALE GENOMIC DNA]</scope>
    <source>
        <strain evidence="2 3">DFI.1.165</strain>
    </source>
</reference>
<dbReference type="SUPFAM" id="SSF48452">
    <property type="entry name" value="TPR-like"/>
    <property type="match status" value="1"/>
</dbReference>
<dbReference type="Gene3D" id="1.25.40.10">
    <property type="entry name" value="Tetratricopeptide repeat domain"/>
    <property type="match status" value="1"/>
</dbReference>
<accession>A0ABS8DLS2</accession>
<feature type="domain" description="DUF5107" evidence="1">
    <location>
        <begin position="55"/>
        <end position="343"/>
    </location>
</feature>
<proteinExistence type="predicted"/>
<protein>
    <submittedName>
        <fullName evidence="2">DUF5107 domain-containing protein</fullName>
    </submittedName>
</protein>
<dbReference type="EMBL" id="JAJCIS010000024">
    <property type="protein sequence ID" value="MCB7389405.1"/>
    <property type="molecule type" value="Genomic_DNA"/>
</dbReference>
<sequence length="674" mass="77019">MNIKTEFITIQGAPLEGANPLPHFRERNHDTHPVDNGTLRPEDNERFGTETAFRVLPYRMQDRYSRKKRTMEITGVVMENEFLRAEFLPDYGGRLYSLKEKTGGKELLYRNPVFQPANLAIRNAWFSGGIEWNIAQLGHSCSTCDKVFFAKVRGEDGYEFLRMYDYERTRGLLWQIDFHLPDGSRQLYAHTVIINDTDKAVPMYWWTNIAAREEEGCRIFSGTREVLYIEPQSLSKGDAHSFGRGELPSLPVLPEKDASYPENFHYTSEYFFQNPKTMDSPWEAITYTDGSAFFERSTQPLYVRKMFCWGSHNGGRTWRDYLSVPGKGNYVEIQAGLAPTQLHTIQLDAHEVISFTQCYGSLSLESGDANLPDYESARMLVKTAVNAAVSADKVKEMDGFFSAHATLPCSKLIHSGHGWGALEQARRLKEGQPLFPRQFTFPAETLTTTQENWLALLWDGPMEELTSAQVPLSFQTDPAWLPYLKHRVNAEPDNVTALLLMGILLYENGAWDYGTACWKKALQHQNLPILWRNLACAAAQEGNNAQAVAYMEQAHLESYPDIDRAFYAEYFRYLLIDGQAEKIFALYQNLPESLQNTEVLLLEACEAAEQLLSADDGAHNETTVFGFLEDAFTRDYALIREGETRMSDIWFAYARKKGIRSDRIPRHLDMRLTD</sequence>
<organism evidence="2 3">
    <name type="scientific">Bariatricus massiliensis</name>
    <dbReference type="NCBI Taxonomy" id="1745713"/>
    <lineage>
        <taxon>Bacteria</taxon>
        <taxon>Bacillati</taxon>
        <taxon>Bacillota</taxon>
        <taxon>Clostridia</taxon>
        <taxon>Lachnospirales</taxon>
        <taxon>Lachnospiraceae</taxon>
        <taxon>Bariatricus</taxon>
    </lineage>
</organism>
<name>A0ABS8DLS2_9FIRM</name>
<gene>
    <name evidence="2" type="ORF">LIZ65_19150</name>
</gene>
<evidence type="ECO:0000313" key="2">
    <source>
        <dbReference type="EMBL" id="MCB7389405.1"/>
    </source>
</evidence>
<dbReference type="Proteomes" id="UP001299546">
    <property type="component" value="Unassembled WGS sequence"/>
</dbReference>
<keyword evidence="3" id="KW-1185">Reference proteome</keyword>
<evidence type="ECO:0000313" key="3">
    <source>
        <dbReference type="Proteomes" id="UP001299546"/>
    </source>
</evidence>